<dbReference type="Pfam" id="PF00756">
    <property type="entry name" value="Esterase"/>
    <property type="match status" value="1"/>
</dbReference>
<dbReference type="GO" id="GO:0016787">
    <property type="term" value="F:hydrolase activity"/>
    <property type="evidence" value="ECO:0007669"/>
    <property type="project" value="UniProtKB-KW"/>
</dbReference>
<evidence type="ECO:0000256" key="3">
    <source>
        <dbReference type="SAM" id="SignalP"/>
    </source>
</evidence>
<dbReference type="PANTHER" id="PTHR43037:SF5">
    <property type="entry name" value="FERULOYL ESTERASE"/>
    <property type="match status" value="1"/>
</dbReference>
<protein>
    <submittedName>
        <fullName evidence="4">Poly(3-hydroxybutyrate) depolymerase</fullName>
    </submittedName>
</protein>
<feature type="chain" id="PRO_5039276618" evidence="3">
    <location>
        <begin position="26"/>
        <end position="591"/>
    </location>
</feature>
<keyword evidence="1 3" id="KW-0732">Signal</keyword>
<evidence type="ECO:0000313" key="5">
    <source>
        <dbReference type="Proteomes" id="UP000199208"/>
    </source>
</evidence>
<keyword evidence="2" id="KW-0378">Hydrolase</keyword>
<accession>A0A1G5S242</accession>
<dbReference type="OrthoDB" id="2751280at2"/>
<evidence type="ECO:0000256" key="2">
    <source>
        <dbReference type="ARBA" id="ARBA00022801"/>
    </source>
</evidence>
<dbReference type="PANTHER" id="PTHR43037">
    <property type="entry name" value="UNNAMED PRODUCT-RELATED"/>
    <property type="match status" value="1"/>
</dbReference>
<dbReference type="InterPro" id="IPR000801">
    <property type="entry name" value="Esterase-like"/>
</dbReference>
<dbReference type="InterPro" id="IPR050955">
    <property type="entry name" value="Plant_Biomass_Hydrol_Est"/>
</dbReference>
<proteinExistence type="predicted"/>
<sequence>MKRRFWSFLMICVIAISLVSIPNLANSTVPAFPTNFEEVTNQLDPLDPMKLPYTGLYEQTVTIGNLTRTFKAYIPESGVHCASSVFILPPNGETAADFIEGSGWMEIADKNGFYLFVPEPFEGEWKQDGTEVDYIKAVVAETAKRIYYNPYPGNMYILGYQEGATVAQQAAMRTPNSWAGLATFGEINVTEAFMMETAGLASNDPQVALSEVPVPVWMISNKLNDSASATLAYWMAANNVSDQAYTLDDTFVYMPELTTVDRMIDTQPVAKVQFTKKNTVKYDPEFNEQVWDEFLSKVGRFAGITNTNLRALLGEEGAGMAEQRLVVDGYKRTWYEYVPTSAQSNPDQPLPVVVVYHGGSQTSTAYIDYLQWYKIAEERNFIVVMPQGYPLKRNGIPHPSWNVAAVPTAPDDIEFTKSMIENVESRYNVDQGKVYCTGQSMGSMMSLRAAMALPDIFTASGSTSGVIINPAMYELTDVNIDYEIPVWIIMGQNDIGGGSLAQNAAAKTTVEYWIERNQTVTVDQGSYYKNGAYNHFMFVNDNNTPMVRYSVVDQKGHLCLPSEAWMLWDEFFSKYIRNENGDIEFEGRAAN</sequence>
<feature type="signal peptide" evidence="3">
    <location>
        <begin position="1"/>
        <end position="25"/>
    </location>
</feature>
<dbReference type="AlphaFoldDB" id="A0A1G5S242"/>
<dbReference type="InterPro" id="IPR029058">
    <property type="entry name" value="AB_hydrolase_fold"/>
</dbReference>
<reference evidence="4 5" key="1">
    <citation type="submission" date="2016-10" db="EMBL/GenBank/DDBJ databases">
        <authorList>
            <person name="de Groot N.N."/>
        </authorList>
    </citation>
    <scope>NUCLEOTIDE SEQUENCE [LARGE SCALE GENOMIC DNA]</scope>
    <source>
        <strain evidence="4 5">DSM 2784</strain>
    </source>
</reference>
<gene>
    <name evidence="4" type="ORF">SAMN03080599_02167</name>
</gene>
<keyword evidence="5" id="KW-1185">Reference proteome</keyword>
<dbReference type="Gene3D" id="3.40.50.1820">
    <property type="entry name" value="alpha/beta hydrolase"/>
    <property type="match status" value="2"/>
</dbReference>
<dbReference type="EMBL" id="FMWL01000011">
    <property type="protein sequence ID" value="SCZ80228.1"/>
    <property type="molecule type" value="Genomic_DNA"/>
</dbReference>
<name>A0A1G5S242_9FIRM</name>
<dbReference type="Proteomes" id="UP000199208">
    <property type="component" value="Unassembled WGS sequence"/>
</dbReference>
<dbReference type="RefSeq" id="WP_092591379.1">
    <property type="nucleotide sequence ID" value="NZ_FMWL01000011.1"/>
</dbReference>
<evidence type="ECO:0000256" key="1">
    <source>
        <dbReference type="ARBA" id="ARBA00022729"/>
    </source>
</evidence>
<evidence type="ECO:0000313" key="4">
    <source>
        <dbReference type="EMBL" id="SCZ80228.1"/>
    </source>
</evidence>
<organism evidence="4 5">
    <name type="scientific">Acidaminobacter hydrogenoformans DSM 2784</name>
    <dbReference type="NCBI Taxonomy" id="1120920"/>
    <lineage>
        <taxon>Bacteria</taxon>
        <taxon>Bacillati</taxon>
        <taxon>Bacillota</taxon>
        <taxon>Clostridia</taxon>
        <taxon>Peptostreptococcales</taxon>
        <taxon>Acidaminobacteraceae</taxon>
        <taxon>Acidaminobacter</taxon>
    </lineage>
</organism>
<dbReference type="SUPFAM" id="SSF53474">
    <property type="entry name" value="alpha/beta-Hydrolases"/>
    <property type="match status" value="2"/>
</dbReference>